<accession>A0A974BNB7</accession>
<name>A0A974BNB7_XENLA</name>
<gene>
    <name evidence="1" type="ORF">XELAEV_18003867mg</name>
</gene>
<dbReference type="EMBL" id="KV520321">
    <property type="protein sequence ID" value="OCT55208.1"/>
    <property type="molecule type" value="Genomic_DNA"/>
</dbReference>
<reference evidence="1" key="1">
    <citation type="submission" date="2016-05" db="EMBL/GenBank/DDBJ databases">
        <title>WGS assembly of Xenopus laevis.</title>
        <authorList>
            <person name="Session A."/>
            <person name="Uno Y."/>
            <person name="Kwon T."/>
            <person name="Chapman J."/>
            <person name="Toyoda A."/>
            <person name="Takahashi S."/>
            <person name="Fukui A."/>
            <person name="Hikosaka A."/>
            <person name="Putnam N."/>
            <person name="Stites J."/>
            <person name="Van Heeringen S."/>
            <person name="Quigley I."/>
            <person name="Heinz S."/>
            <person name="Hellsten U."/>
            <person name="Lyons J."/>
            <person name="Suzuki A."/>
            <person name="Kondo M."/>
            <person name="Ogino H."/>
            <person name="Ochi H."/>
            <person name="Bogdanovic O."/>
            <person name="Lister R."/>
            <person name="Georgiou G."/>
            <person name="Paranjpe S."/>
            <person name="Van Kruijsbergen I."/>
            <person name="Mozaffari S."/>
            <person name="Shu S."/>
            <person name="Schmutz J."/>
            <person name="Jenkins J."/>
            <person name="Grimwood J."/>
            <person name="Carlson J."/>
            <person name="Mitros T."/>
            <person name="Simakov O."/>
            <person name="Heald R."/>
            <person name="Miller K."/>
            <person name="Haudenschild C."/>
            <person name="Kuroki Y."/>
            <person name="Tanaka T."/>
            <person name="Michiue T."/>
            <person name="Watanabe M."/>
            <person name="Kinoshita T."/>
            <person name="Ohta Y."/>
            <person name="Mawaribuchi S."/>
            <person name="Suzuki Y."/>
            <person name="Haramoto Y."/>
            <person name="Yamamoto T."/>
            <person name="Takagi C."/>
            <person name="Kitzman J."/>
            <person name="Shendure J."/>
            <person name="Nakayama T."/>
            <person name="Izutsu Y."/>
            <person name="Robert J."/>
            <person name="Dichmann D."/>
            <person name="Flajnik M."/>
            <person name="Houston D."/>
            <person name="Marcotte E."/>
            <person name="Wallingford J."/>
            <person name="Ito Y."/>
            <person name="Asashima M."/>
            <person name="Ueno N."/>
            <person name="Matsuda Y."/>
            <person name="Jan Veenstra G."/>
            <person name="Fujiyama A."/>
            <person name="Harland R."/>
            <person name="Taira M."/>
            <person name="Rokhsar D.S."/>
        </authorList>
    </citation>
    <scope>NUCLEOTIDE SEQUENCE</scope>
    <source>
        <strain evidence="1">J</strain>
        <tissue evidence="1">Blood</tissue>
    </source>
</reference>
<sequence length="67" mass="7870">MEDGIVYNGPSVGKSLRNLIEKPGEVDAWERFKVFRNLSFCVWARQSLLPCLRVFFWAVTVFMIDWT</sequence>
<proteinExistence type="predicted"/>
<evidence type="ECO:0000313" key="1">
    <source>
        <dbReference type="EMBL" id="OCT55208.1"/>
    </source>
</evidence>
<dbReference type="Proteomes" id="UP000694892">
    <property type="component" value="Unassembled WGS sequence"/>
</dbReference>
<protein>
    <submittedName>
        <fullName evidence="1">Uncharacterized protein</fullName>
    </submittedName>
</protein>
<dbReference type="AlphaFoldDB" id="A0A974BNB7"/>
<organism evidence="1">
    <name type="scientific">Xenopus laevis</name>
    <name type="common">African clawed frog</name>
    <dbReference type="NCBI Taxonomy" id="8355"/>
    <lineage>
        <taxon>Eukaryota</taxon>
        <taxon>Metazoa</taxon>
        <taxon>Chordata</taxon>
        <taxon>Craniata</taxon>
        <taxon>Vertebrata</taxon>
        <taxon>Euteleostomi</taxon>
        <taxon>Amphibia</taxon>
        <taxon>Batrachia</taxon>
        <taxon>Anura</taxon>
        <taxon>Pipoidea</taxon>
        <taxon>Pipidae</taxon>
        <taxon>Xenopodinae</taxon>
        <taxon>Xenopus</taxon>
        <taxon>Xenopus</taxon>
    </lineage>
</organism>